<comment type="caution">
    <text evidence="6">The sequence shown here is derived from an EMBL/GenBank/DDBJ whole genome shotgun (WGS) entry which is preliminary data.</text>
</comment>
<feature type="domain" description="SET" evidence="4">
    <location>
        <begin position="750"/>
        <end position="884"/>
    </location>
</feature>
<sequence>MSTNARALMAFNAMKAIGISGEIVKPVLKNLLKVYDKNWQLIEDENYRVLADAIFEYEENKGNEKQKVEADSHDESGPRLKRLRKKYQEDEPPPSGETSLRRQKGPTHDQLQNGLGEEGMEPSNLGEGVSGLDAVPLNIHIPRRNEEHSLPHDSSIDESEEAPQLHLRRKRSEPEPTSSHIPFKDKGKEPLVSPPSCTRIERIVPTPLRIRDDTAEPMSISPLADQRNKTNEPISSHPRENRVVTGGAPTVVCTNEAKSKPGADQFPNETSANGDQSNRLINPKSEPSSDDFLPLELPVAVIHPPSPDCRRAEDNDRNVSNGHHSVDTSSSRDADAEDENLGGPGTTCNNGEGLELANVTEATPANVDIVSSNSGEVKISLSCNYPQRQPNFHLPSLDVVLKMVEDKCLKSYKITEPNFSLMNVMKEMCQCFSDLANDSPDDNQANSIHIKPNLDLQKKSNMNNSLGATSENQDSFQAPASSLHRSLSFHSSVQVNEPQAPRALALDGMDDSPGNTIQPTEEVFARPSGETEKTVKPTDPEFPNERDMRMEQTDPGSSSPLGFVGVQNEMSIPDDIISEDDTPGLLRPLHDVNDIAKGEENFRISAVNEVSSEPYPPLFFYIPQNIIFRSAHVKCTLSRIADEDCCLNCFGDCMSSSVPCACARVTGGDFAYTLEGFLKENFLNECISMNRYPQNHLFYCEICPLERCKNGDLSNPCKGHLERKFIKECWSKCGCNKQCGNRVVQRGISWNLQVFLTVEGKGWGLRTLDDLPRGTFVCEYVGEILTSKELNERNTQIVDGDKQTCPVLLDAAWGSDGVVKDKEALCLDATFYGNVARFINHRCFDANLIEIPVEVESPNHRYYHVALFTTRDVEALEELTWDYGIDFGNSNHPVKGFRCRCGSKSCRDMKRSQKAKLNPLVLR</sequence>
<reference evidence="6" key="1">
    <citation type="submission" date="2022-04" db="EMBL/GenBank/DDBJ databases">
        <title>A functionally conserved STORR gene fusion in Papaver species that diverged 16.8 million years ago.</title>
        <authorList>
            <person name="Catania T."/>
        </authorList>
    </citation>
    <scope>NUCLEOTIDE SEQUENCE</scope>
    <source>
        <strain evidence="6">S-188037</strain>
    </source>
</reference>
<evidence type="ECO:0000259" key="5">
    <source>
        <dbReference type="PROSITE" id="PS50867"/>
    </source>
</evidence>
<dbReference type="GO" id="GO:0005694">
    <property type="term" value="C:chromosome"/>
    <property type="evidence" value="ECO:0007669"/>
    <property type="project" value="UniProtKB-SubCell"/>
</dbReference>
<feature type="region of interest" description="Disordered" evidence="3">
    <location>
        <begin position="524"/>
        <end position="562"/>
    </location>
</feature>
<dbReference type="SMART" id="SM00317">
    <property type="entry name" value="SET"/>
    <property type="match status" value="1"/>
</dbReference>
<proteinExistence type="predicted"/>
<dbReference type="Pfam" id="PF05033">
    <property type="entry name" value="Pre-SET"/>
    <property type="match status" value="1"/>
</dbReference>
<comment type="subcellular location">
    <subcellularLocation>
        <location evidence="1">Chromosome</location>
    </subcellularLocation>
</comment>
<dbReference type="Proteomes" id="UP001202328">
    <property type="component" value="Unassembled WGS sequence"/>
</dbReference>
<evidence type="ECO:0000256" key="1">
    <source>
        <dbReference type="ARBA" id="ARBA00004286"/>
    </source>
</evidence>
<dbReference type="PANTHER" id="PTHR46450:SF24">
    <property type="entry name" value="HISTONE-LYSINE N-METHYLTRANSFERASE SUVR4"/>
    <property type="match status" value="1"/>
</dbReference>
<dbReference type="SMART" id="SM00468">
    <property type="entry name" value="PreSET"/>
    <property type="match status" value="1"/>
</dbReference>
<dbReference type="GO" id="GO:0042054">
    <property type="term" value="F:histone methyltransferase activity"/>
    <property type="evidence" value="ECO:0007669"/>
    <property type="project" value="InterPro"/>
</dbReference>
<feature type="compositionally biased region" description="Basic and acidic residues" evidence="3">
    <location>
        <begin position="529"/>
        <end position="552"/>
    </location>
</feature>
<gene>
    <name evidence="6" type="ORF">MKW98_016806</name>
</gene>
<dbReference type="PANTHER" id="PTHR46450">
    <property type="entry name" value="INACTIVE HISTONE-LYSINE N-METHYLTRANSFERASE SUVR1-RELATED"/>
    <property type="match status" value="1"/>
</dbReference>
<feature type="compositionally biased region" description="Polar residues" evidence="3">
    <location>
        <begin position="459"/>
        <end position="478"/>
    </location>
</feature>
<dbReference type="CDD" id="cd10538">
    <property type="entry name" value="SET_SETDB-like"/>
    <property type="match status" value="1"/>
</dbReference>
<dbReference type="Gene3D" id="2.170.270.10">
    <property type="entry name" value="SET domain"/>
    <property type="match status" value="1"/>
</dbReference>
<dbReference type="GO" id="GO:0005634">
    <property type="term" value="C:nucleus"/>
    <property type="evidence" value="ECO:0007669"/>
    <property type="project" value="InterPro"/>
</dbReference>
<dbReference type="PROSITE" id="PS50280">
    <property type="entry name" value="SET"/>
    <property type="match status" value="1"/>
</dbReference>
<feature type="region of interest" description="Disordered" evidence="3">
    <location>
        <begin position="441"/>
        <end position="478"/>
    </location>
</feature>
<organism evidence="6 7">
    <name type="scientific">Papaver atlanticum</name>
    <dbReference type="NCBI Taxonomy" id="357466"/>
    <lineage>
        <taxon>Eukaryota</taxon>
        <taxon>Viridiplantae</taxon>
        <taxon>Streptophyta</taxon>
        <taxon>Embryophyta</taxon>
        <taxon>Tracheophyta</taxon>
        <taxon>Spermatophyta</taxon>
        <taxon>Magnoliopsida</taxon>
        <taxon>Ranunculales</taxon>
        <taxon>Papaveraceae</taxon>
        <taxon>Papaveroideae</taxon>
        <taxon>Papaver</taxon>
    </lineage>
</organism>
<dbReference type="GO" id="GO:0008270">
    <property type="term" value="F:zinc ion binding"/>
    <property type="evidence" value="ECO:0007669"/>
    <property type="project" value="InterPro"/>
</dbReference>
<feature type="compositionally biased region" description="Basic and acidic residues" evidence="3">
    <location>
        <begin position="308"/>
        <end position="317"/>
    </location>
</feature>
<protein>
    <submittedName>
        <fullName evidence="6">Uncharacterized protein</fullName>
    </submittedName>
</protein>
<dbReference type="InterPro" id="IPR007728">
    <property type="entry name" value="Pre-SET_dom"/>
</dbReference>
<dbReference type="InterPro" id="IPR018848">
    <property type="entry name" value="WIYLD_domain"/>
</dbReference>
<dbReference type="EMBL" id="JAJJMB010000948">
    <property type="protein sequence ID" value="KAI3960082.1"/>
    <property type="molecule type" value="Genomic_DNA"/>
</dbReference>
<evidence type="ECO:0000256" key="2">
    <source>
        <dbReference type="ARBA" id="ARBA00022454"/>
    </source>
</evidence>
<feature type="compositionally biased region" description="Polar residues" evidence="3">
    <location>
        <begin position="267"/>
        <end position="280"/>
    </location>
</feature>
<feature type="compositionally biased region" description="Basic and acidic residues" evidence="3">
    <location>
        <begin position="324"/>
        <end position="334"/>
    </location>
</feature>
<keyword evidence="7" id="KW-1185">Reference proteome</keyword>
<dbReference type="PROSITE" id="PS51580">
    <property type="entry name" value="SAM_MT43_3"/>
    <property type="match status" value="1"/>
</dbReference>
<dbReference type="InterPro" id="IPR001214">
    <property type="entry name" value="SET_dom"/>
</dbReference>
<dbReference type="PROSITE" id="PS50867">
    <property type="entry name" value="PRE_SET"/>
    <property type="match status" value="1"/>
</dbReference>
<accession>A0AAD4XZ60</accession>
<evidence type="ECO:0000256" key="3">
    <source>
        <dbReference type="SAM" id="MobiDB-lite"/>
    </source>
</evidence>
<dbReference type="InterPro" id="IPR046341">
    <property type="entry name" value="SET_dom_sf"/>
</dbReference>
<dbReference type="SUPFAM" id="SSF82199">
    <property type="entry name" value="SET domain"/>
    <property type="match status" value="1"/>
</dbReference>
<dbReference type="AlphaFoldDB" id="A0AAD4XZ60"/>
<dbReference type="Gene3D" id="1.10.8.850">
    <property type="entry name" value="Histone-lysine N methyltransferase , C-terminal domain-like"/>
    <property type="match status" value="1"/>
</dbReference>
<evidence type="ECO:0000313" key="6">
    <source>
        <dbReference type="EMBL" id="KAI3960082.1"/>
    </source>
</evidence>
<keyword evidence="2" id="KW-0158">Chromosome</keyword>
<feature type="domain" description="Pre-SET" evidence="5">
    <location>
        <begin position="652"/>
        <end position="747"/>
    </location>
</feature>
<feature type="region of interest" description="Disordered" evidence="3">
    <location>
        <begin position="61"/>
        <end position="131"/>
    </location>
</feature>
<name>A0AAD4XZ60_9MAGN</name>
<evidence type="ECO:0000313" key="7">
    <source>
        <dbReference type="Proteomes" id="UP001202328"/>
    </source>
</evidence>
<feature type="compositionally biased region" description="Basic and acidic residues" evidence="3">
    <location>
        <begin position="61"/>
        <end position="78"/>
    </location>
</feature>
<dbReference type="InterPro" id="IPR043017">
    <property type="entry name" value="WIYLD_dom_sf"/>
</dbReference>
<evidence type="ECO:0000259" key="4">
    <source>
        <dbReference type="PROSITE" id="PS50280"/>
    </source>
</evidence>
<dbReference type="Pfam" id="PF10440">
    <property type="entry name" value="WIYLD"/>
    <property type="match status" value="1"/>
</dbReference>
<dbReference type="Pfam" id="PF00856">
    <property type="entry name" value="SET"/>
    <property type="match status" value="1"/>
</dbReference>
<dbReference type="InterPro" id="IPR025776">
    <property type="entry name" value="SUVR4/1/2"/>
</dbReference>
<feature type="region of interest" description="Disordered" evidence="3">
    <location>
        <begin position="147"/>
        <end position="351"/>
    </location>
</feature>